<feature type="compositionally biased region" description="Polar residues" evidence="9">
    <location>
        <begin position="1"/>
        <end position="10"/>
    </location>
</feature>
<evidence type="ECO:0000256" key="1">
    <source>
        <dbReference type="ARBA" id="ARBA00007316"/>
    </source>
</evidence>
<dbReference type="PANTHER" id="PTHR32309:SF13">
    <property type="entry name" value="FERRIC ENTEROBACTIN TRANSPORT PROTEIN FEPE"/>
    <property type="match status" value="1"/>
</dbReference>
<dbReference type="InterPro" id="IPR025669">
    <property type="entry name" value="AAA_dom"/>
</dbReference>
<dbReference type="AlphaFoldDB" id="A0A537LDP9"/>
<dbReference type="PANTHER" id="PTHR32309">
    <property type="entry name" value="TYROSINE-PROTEIN KINASE"/>
    <property type="match status" value="1"/>
</dbReference>
<dbReference type="SUPFAM" id="SSF52540">
    <property type="entry name" value="P-loop containing nucleoside triphosphate hydrolases"/>
    <property type="match status" value="1"/>
</dbReference>
<dbReference type="GO" id="GO:0004715">
    <property type="term" value="F:non-membrane spanning protein tyrosine kinase activity"/>
    <property type="evidence" value="ECO:0007669"/>
    <property type="project" value="UniProtKB-EC"/>
</dbReference>
<evidence type="ECO:0000256" key="9">
    <source>
        <dbReference type="SAM" id="MobiDB-lite"/>
    </source>
</evidence>
<comment type="catalytic activity">
    <reaction evidence="8">
        <text>L-tyrosyl-[protein] + ATP = O-phospho-L-tyrosyl-[protein] + ADP + H(+)</text>
        <dbReference type="Rhea" id="RHEA:10596"/>
        <dbReference type="Rhea" id="RHEA-COMP:10136"/>
        <dbReference type="Rhea" id="RHEA-COMP:20101"/>
        <dbReference type="ChEBI" id="CHEBI:15378"/>
        <dbReference type="ChEBI" id="CHEBI:30616"/>
        <dbReference type="ChEBI" id="CHEBI:46858"/>
        <dbReference type="ChEBI" id="CHEBI:61978"/>
        <dbReference type="ChEBI" id="CHEBI:456216"/>
        <dbReference type="EC" id="2.7.10.2"/>
    </reaction>
</comment>
<dbReference type="GO" id="GO:0005524">
    <property type="term" value="F:ATP binding"/>
    <property type="evidence" value="ECO:0007669"/>
    <property type="project" value="UniProtKB-KW"/>
</dbReference>
<organism evidence="11 14">
    <name type="scientific">Candidatus Segetimicrobium genomatis</name>
    <dbReference type="NCBI Taxonomy" id="2569760"/>
    <lineage>
        <taxon>Bacteria</taxon>
        <taxon>Bacillati</taxon>
        <taxon>Candidatus Sysuimicrobiota</taxon>
        <taxon>Candidatus Sysuimicrobiia</taxon>
        <taxon>Candidatus Sysuimicrobiales</taxon>
        <taxon>Candidatus Segetimicrobiaceae</taxon>
        <taxon>Candidatus Segetimicrobium</taxon>
    </lineage>
</organism>
<proteinExistence type="inferred from homology"/>
<feature type="compositionally biased region" description="Basic and acidic residues" evidence="9">
    <location>
        <begin position="12"/>
        <end position="22"/>
    </location>
</feature>
<dbReference type="EMBL" id="VBAI01000006">
    <property type="protein sequence ID" value="TMJ13517.1"/>
    <property type="molecule type" value="Genomic_DNA"/>
</dbReference>
<evidence type="ECO:0000256" key="6">
    <source>
        <dbReference type="ARBA" id="ARBA00022840"/>
    </source>
</evidence>
<dbReference type="Gene3D" id="3.40.50.300">
    <property type="entry name" value="P-loop containing nucleotide triphosphate hydrolases"/>
    <property type="match status" value="1"/>
</dbReference>
<gene>
    <name evidence="12" type="ORF">E6G98_00245</name>
    <name evidence="11" type="ORF">E6G99_09215</name>
</gene>
<dbReference type="Proteomes" id="UP000315217">
    <property type="component" value="Unassembled WGS sequence"/>
</dbReference>
<evidence type="ECO:0000256" key="7">
    <source>
        <dbReference type="ARBA" id="ARBA00023137"/>
    </source>
</evidence>
<dbReference type="InterPro" id="IPR027417">
    <property type="entry name" value="P-loop_NTPase"/>
</dbReference>
<keyword evidence="6" id="KW-0067">ATP-binding</keyword>
<dbReference type="EC" id="2.7.10.2" evidence="2"/>
<dbReference type="InterPro" id="IPR005702">
    <property type="entry name" value="Wzc-like_C"/>
</dbReference>
<keyword evidence="7" id="KW-0829">Tyrosine-protein kinase</keyword>
<sequence length="262" mass="28896">MMRSPVTQVRAQPEESPWRENGLDGHLVSLVDPTSFEADQYRTLRYVLEQLHATKRVIAVTSPIAGDGKTTTAINLAGALAHAPEARILVVDLDLRTPSLANRLGLTAQSPGLVDLMLDPDLALSDVVRQHPRHRLAMVPAGRALTVTYELLRSPRLNTILEQARRQYDYIVVDTPPLVPVPDSRLIADRVDGFVMVIAAHRTPRPLIEEALNLMEPSKVIGIVFNGDDRPLSGYYGYYYSSGYHRRGGRRGRGSTGSGLES</sequence>
<evidence type="ECO:0000313" key="14">
    <source>
        <dbReference type="Proteomes" id="UP000318661"/>
    </source>
</evidence>
<name>A0A537LDP9_9BACT</name>
<dbReference type="InterPro" id="IPR050445">
    <property type="entry name" value="Bact_polysacc_biosynth/exp"/>
</dbReference>
<keyword evidence="4" id="KW-0547">Nucleotide-binding</keyword>
<dbReference type="EMBL" id="VBAJ01000235">
    <property type="protein sequence ID" value="TMJ06141.1"/>
    <property type="molecule type" value="Genomic_DNA"/>
</dbReference>
<evidence type="ECO:0000256" key="8">
    <source>
        <dbReference type="ARBA" id="ARBA00051245"/>
    </source>
</evidence>
<evidence type="ECO:0000259" key="10">
    <source>
        <dbReference type="Pfam" id="PF13614"/>
    </source>
</evidence>
<evidence type="ECO:0000256" key="2">
    <source>
        <dbReference type="ARBA" id="ARBA00011903"/>
    </source>
</evidence>
<evidence type="ECO:0000256" key="5">
    <source>
        <dbReference type="ARBA" id="ARBA00022777"/>
    </source>
</evidence>
<dbReference type="Proteomes" id="UP000318661">
    <property type="component" value="Unassembled WGS sequence"/>
</dbReference>
<dbReference type="Pfam" id="PF13614">
    <property type="entry name" value="AAA_31"/>
    <property type="match status" value="1"/>
</dbReference>
<feature type="domain" description="AAA" evidence="10">
    <location>
        <begin position="56"/>
        <end position="178"/>
    </location>
</feature>
<evidence type="ECO:0000256" key="3">
    <source>
        <dbReference type="ARBA" id="ARBA00022679"/>
    </source>
</evidence>
<feature type="region of interest" description="Disordered" evidence="9">
    <location>
        <begin position="1"/>
        <end position="22"/>
    </location>
</feature>
<keyword evidence="5 11" id="KW-0418">Kinase</keyword>
<protein>
    <recommendedName>
        <fullName evidence="2">non-specific protein-tyrosine kinase</fullName>
        <ecNumber evidence="2">2.7.10.2</ecNumber>
    </recommendedName>
</protein>
<comment type="similarity">
    <text evidence="1">Belongs to the CpsD/CapB family.</text>
</comment>
<evidence type="ECO:0000313" key="13">
    <source>
        <dbReference type="Proteomes" id="UP000315217"/>
    </source>
</evidence>
<accession>A0A537LDP9</accession>
<reference evidence="13 14" key="1">
    <citation type="journal article" date="2019" name="Nat. Microbiol.">
        <title>Mediterranean grassland soil C-N compound turnover is dependent on rainfall and depth, and is mediated by genomically divergent microorganisms.</title>
        <authorList>
            <person name="Diamond S."/>
            <person name="Andeer P.F."/>
            <person name="Li Z."/>
            <person name="Crits-Christoph A."/>
            <person name="Burstein D."/>
            <person name="Anantharaman K."/>
            <person name="Lane K.R."/>
            <person name="Thomas B.C."/>
            <person name="Pan C."/>
            <person name="Northen T.R."/>
            <person name="Banfield J.F."/>
        </authorList>
    </citation>
    <scope>NUCLEOTIDE SEQUENCE [LARGE SCALE GENOMIC DNA]</scope>
    <source>
        <strain evidence="12">NP_1</strain>
        <strain evidence="11">NP_2</strain>
    </source>
</reference>
<dbReference type="CDD" id="cd05387">
    <property type="entry name" value="BY-kinase"/>
    <property type="match status" value="1"/>
</dbReference>
<keyword evidence="3" id="KW-0808">Transferase</keyword>
<dbReference type="GO" id="GO:0005886">
    <property type="term" value="C:plasma membrane"/>
    <property type="evidence" value="ECO:0007669"/>
    <property type="project" value="TreeGrafter"/>
</dbReference>
<evidence type="ECO:0000313" key="12">
    <source>
        <dbReference type="EMBL" id="TMJ13517.1"/>
    </source>
</evidence>
<comment type="caution">
    <text evidence="11">The sequence shown here is derived from an EMBL/GenBank/DDBJ whole genome shotgun (WGS) entry which is preliminary data.</text>
</comment>
<evidence type="ECO:0000313" key="11">
    <source>
        <dbReference type="EMBL" id="TMJ06141.1"/>
    </source>
</evidence>
<dbReference type="NCBIfam" id="TIGR01007">
    <property type="entry name" value="eps_fam"/>
    <property type="match status" value="1"/>
</dbReference>
<evidence type="ECO:0000256" key="4">
    <source>
        <dbReference type="ARBA" id="ARBA00022741"/>
    </source>
</evidence>